<dbReference type="GO" id="GO:0008168">
    <property type="term" value="F:methyltransferase activity"/>
    <property type="evidence" value="ECO:0007669"/>
    <property type="project" value="UniProtKB-KW"/>
</dbReference>
<dbReference type="Gene3D" id="3.40.50.150">
    <property type="entry name" value="Vaccinia Virus protein VP39"/>
    <property type="match status" value="1"/>
</dbReference>
<keyword evidence="4" id="KW-0460">Magnesium</keyword>
<evidence type="ECO:0000256" key="3">
    <source>
        <dbReference type="ARBA" id="ARBA00022723"/>
    </source>
</evidence>
<keyword evidence="3" id="KW-0479">Metal-binding</keyword>
<dbReference type="SUPFAM" id="SSF53335">
    <property type="entry name" value="S-adenosyl-L-methionine-dependent methyltransferases"/>
    <property type="match status" value="1"/>
</dbReference>
<keyword evidence="1" id="KW-0489">Methyltransferase</keyword>
<organism evidence="5 6">
    <name type="scientific">Rubus argutus</name>
    <name type="common">Southern blackberry</name>
    <dbReference type="NCBI Taxonomy" id="59490"/>
    <lineage>
        <taxon>Eukaryota</taxon>
        <taxon>Viridiplantae</taxon>
        <taxon>Streptophyta</taxon>
        <taxon>Embryophyta</taxon>
        <taxon>Tracheophyta</taxon>
        <taxon>Spermatophyta</taxon>
        <taxon>Magnoliopsida</taxon>
        <taxon>eudicotyledons</taxon>
        <taxon>Gunneridae</taxon>
        <taxon>Pentapetalae</taxon>
        <taxon>rosids</taxon>
        <taxon>fabids</taxon>
        <taxon>Rosales</taxon>
        <taxon>Rosaceae</taxon>
        <taxon>Rosoideae</taxon>
        <taxon>Rosoideae incertae sedis</taxon>
        <taxon>Rubus</taxon>
    </lineage>
</organism>
<dbReference type="Pfam" id="PF03492">
    <property type="entry name" value="Methyltransf_7"/>
    <property type="match status" value="1"/>
</dbReference>
<proteinExistence type="predicted"/>
<sequence length="362" mass="41018">MDVEKVFHMTGGIGHNSYAKNSSLQKKASDMVKHMTIEAVQELYLTTTPKSLGIADLGCSSGPNTLSIIKDIIEAVQGTSRKVFHQAPEFRVYLNDLPTNDFNSIFKSLPEFSKELNKQKNNESPSIYIGGYPGSFYGRLFPKNSLHLVYSSHSLHWLSRVPPAIYSEQGKSMNKGSVYISESSPLEVAKAYLKQFQEDFTYFLQSRSEELIPGGRMVLILLGRSSPDHVDRGNSFFWELLSQSIAILVSKGEVEKEKLDSYDVHFYAPSKDEIEDEVRKEGSFELDRLEMFELGRDHHEDNESYATTVAMTVRAIQESMICQHFGEGILDSLFENYGRLVGEEIAKEDIKPITFWLVLKKL</sequence>
<comment type="caution">
    <text evidence="5">The sequence shown here is derived from an EMBL/GenBank/DDBJ whole genome shotgun (WGS) entry which is preliminary data.</text>
</comment>
<dbReference type="GO" id="GO:0046872">
    <property type="term" value="F:metal ion binding"/>
    <property type="evidence" value="ECO:0007669"/>
    <property type="project" value="UniProtKB-KW"/>
</dbReference>
<dbReference type="Gene3D" id="1.10.1200.270">
    <property type="entry name" value="Methyltransferase, alpha-helical capping domain"/>
    <property type="match status" value="1"/>
</dbReference>
<keyword evidence="6" id="KW-1185">Reference proteome</keyword>
<evidence type="ECO:0000313" key="6">
    <source>
        <dbReference type="Proteomes" id="UP001457282"/>
    </source>
</evidence>
<keyword evidence="2" id="KW-0808">Transferase</keyword>
<dbReference type="EMBL" id="JBEDUW010000001">
    <property type="protein sequence ID" value="KAK9948565.1"/>
    <property type="molecule type" value="Genomic_DNA"/>
</dbReference>
<evidence type="ECO:0000256" key="1">
    <source>
        <dbReference type="ARBA" id="ARBA00022603"/>
    </source>
</evidence>
<accession>A0AAW1YIY7</accession>
<reference evidence="5 6" key="1">
    <citation type="journal article" date="2023" name="G3 (Bethesda)">
        <title>A chromosome-length genome assembly and annotation of blackberry (Rubus argutus, cv. 'Hillquist').</title>
        <authorList>
            <person name="Bruna T."/>
            <person name="Aryal R."/>
            <person name="Dudchenko O."/>
            <person name="Sargent D.J."/>
            <person name="Mead D."/>
            <person name="Buti M."/>
            <person name="Cavallini A."/>
            <person name="Hytonen T."/>
            <person name="Andres J."/>
            <person name="Pham M."/>
            <person name="Weisz D."/>
            <person name="Mascagni F."/>
            <person name="Usai G."/>
            <person name="Natali L."/>
            <person name="Bassil N."/>
            <person name="Fernandez G.E."/>
            <person name="Lomsadze A."/>
            <person name="Armour M."/>
            <person name="Olukolu B."/>
            <person name="Poorten T."/>
            <person name="Britton C."/>
            <person name="Davik J."/>
            <person name="Ashrafi H."/>
            <person name="Aiden E.L."/>
            <person name="Borodovsky M."/>
            <person name="Worthington M."/>
        </authorList>
    </citation>
    <scope>NUCLEOTIDE SEQUENCE [LARGE SCALE GENOMIC DNA]</scope>
    <source>
        <strain evidence="5">PI 553951</strain>
    </source>
</reference>
<protein>
    <submittedName>
        <fullName evidence="5">Uncharacterized protein</fullName>
    </submittedName>
</protein>
<gene>
    <name evidence="5" type="ORF">M0R45_004134</name>
</gene>
<dbReference type="InterPro" id="IPR005299">
    <property type="entry name" value="MeTrfase_7"/>
</dbReference>
<evidence type="ECO:0000313" key="5">
    <source>
        <dbReference type="EMBL" id="KAK9948565.1"/>
    </source>
</evidence>
<evidence type="ECO:0000256" key="2">
    <source>
        <dbReference type="ARBA" id="ARBA00022679"/>
    </source>
</evidence>
<dbReference type="Proteomes" id="UP001457282">
    <property type="component" value="Unassembled WGS sequence"/>
</dbReference>
<evidence type="ECO:0000256" key="4">
    <source>
        <dbReference type="ARBA" id="ARBA00022842"/>
    </source>
</evidence>
<dbReference type="GO" id="GO:0032259">
    <property type="term" value="P:methylation"/>
    <property type="evidence" value="ECO:0007669"/>
    <property type="project" value="UniProtKB-KW"/>
</dbReference>
<dbReference type="InterPro" id="IPR029063">
    <property type="entry name" value="SAM-dependent_MTases_sf"/>
</dbReference>
<name>A0AAW1YIY7_RUBAR</name>
<dbReference type="InterPro" id="IPR042086">
    <property type="entry name" value="MeTrfase_capping"/>
</dbReference>
<dbReference type="AlphaFoldDB" id="A0AAW1YIY7"/>
<dbReference type="PANTHER" id="PTHR31009">
    <property type="entry name" value="S-ADENOSYL-L-METHIONINE:CARBOXYL METHYLTRANSFERASE FAMILY PROTEIN"/>
    <property type="match status" value="1"/>
</dbReference>